<sequence>MKLKQVFRKALSDTIILKLKDVIGIKNIREMLSKQMEIEPYKRGFYPHGINLVGDIRAETGLGQSMRILAGIMENGNIPFDIKQIDLHGNLEHNDKTWEHKIADRVKYDINVINWIPETWAADYNAADSSLLNCRYNIAYWLWELEEFPDRWLSCIKTVDEIWTPSEFISNSIRKKTDKPVITVPYVIKAAKNDYYDRKHFSLPPDKFLFLTMYDFISISERKNPSAVIDAYIKAFPVENKDVGLVIKVNHAEEKRLEKLKIRLKDYKNVYFITNNLTRLEVDSLLYVSDVLVSLHRSEGFGLPLAEAMALGKPVISTNWSASTEFMDESSACLVDYRLINLKKTIGPYEKGNRWADADTEHAAYYMKRLCENKEYREKIGENARKRIEENLTYEFTAGIMKSRLKEIYEEDSIC</sequence>
<dbReference type="Pfam" id="PF00534">
    <property type="entry name" value="Glycos_transf_1"/>
    <property type="match status" value="1"/>
</dbReference>
<proteinExistence type="predicted"/>
<gene>
    <name evidence="2" type="ORF">V6984_18555</name>
</gene>
<dbReference type="EMBL" id="CP146256">
    <property type="protein sequence ID" value="XAH73479.1"/>
    <property type="molecule type" value="Genomic_DNA"/>
</dbReference>
<dbReference type="CDD" id="cd03801">
    <property type="entry name" value="GT4_PimA-like"/>
    <property type="match status" value="1"/>
</dbReference>
<reference evidence="2 3" key="1">
    <citation type="submission" date="2024-02" db="EMBL/GenBank/DDBJ databases">
        <title>Bacterial strain from lacustrine sediment.</title>
        <authorList>
            <person name="Petit C."/>
            <person name="Fadhlaoui K."/>
        </authorList>
    </citation>
    <scope>NUCLEOTIDE SEQUENCE [LARGE SCALE GENOMIC DNA]</scope>
    <source>
        <strain evidence="2 3">IPX-CK</strain>
    </source>
</reference>
<dbReference type="PANTHER" id="PTHR46656:SF3">
    <property type="entry name" value="PUTATIVE-RELATED"/>
    <property type="match status" value="1"/>
</dbReference>
<dbReference type="Proteomes" id="UP001451571">
    <property type="component" value="Chromosome"/>
</dbReference>
<protein>
    <submittedName>
        <fullName evidence="2">Glycosyltransferase family 4 protein</fullName>
        <ecNumber evidence="2">2.4.-.-</ecNumber>
    </submittedName>
</protein>
<dbReference type="PANTHER" id="PTHR46656">
    <property type="entry name" value="PUTATIVE-RELATED"/>
    <property type="match status" value="1"/>
</dbReference>
<evidence type="ECO:0000313" key="3">
    <source>
        <dbReference type="Proteomes" id="UP001451571"/>
    </source>
</evidence>
<name>A0ABZ3ETE1_9FIRM</name>
<dbReference type="GO" id="GO:0016757">
    <property type="term" value="F:glycosyltransferase activity"/>
    <property type="evidence" value="ECO:0007669"/>
    <property type="project" value="UniProtKB-KW"/>
</dbReference>
<dbReference type="Gene3D" id="3.40.50.2000">
    <property type="entry name" value="Glycogen Phosphorylase B"/>
    <property type="match status" value="1"/>
</dbReference>
<accession>A0ABZ3ETE1</accession>
<dbReference type="InterPro" id="IPR001296">
    <property type="entry name" value="Glyco_trans_1"/>
</dbReference>
<dbReference type="RefSeq" id="WP_342757083.1">
    <property type="nucleotide sequence ID" value="NZ_CP146256.1"/>
</dbReference>
<feature type="domain" description="Glycosyl transferase family 1" evidence="1">
    <location>
        <begin position="219"/>
        <end position="387"/>
    </location>
</feature>
<evidence type="ECO:0000313" key="2">
    <source>
        <dbReference type="EMBL" id="XAH73479.1"/>
    </source>
</evidence>
<evidence type="ECO:0000259" key="1">
    <source>
        <dbReference type="Pfam" id="PF00534"/>
    </source>
</evidence>
<keyword evidence="3" id="KW-1185">Reference proteome</keyword>
<dbReference type="EC" id="2.4.-.-" evidence="2"/>
<keyword evidence="2" id="KW-0808">Transferase</keyword>
<dbReference type="SUPFAM" id="SSF53756">
    <property type="entry name" value="UDP-Glycosyltransferase/glycogen phosphorylase"/>
    <property type="match status" value="1"/>
</dbReference>
<keyword evidence="2" id="KW-0328">Glycosyltransferase</keyword>
<organism evidence="2 3">
    <name type="scientific">Kineothrix sedimenti</name>
    <dbReference type="NCBI Taxonomy" id="3123317"/>
    <lineage>
        <taxon>Bacteria</taxon>
        <taxon>Bacillati</taxon>
        <taxon>Bacillota</taxon>
        <taxon>Clostridia</taxon>
        <taxon>Lachnospirales</taxon>
        <taxon>Lachnospiraceae</taxon>
        <taxon>Kineothrix</taxon>
    </lineage>
</organism>